<dbReference type="EMBL" id="DVIQ01000020">
    <property type="protein sequence ID" value="HIS30597.1"/>
    <property type="molecule type" value="Genomic_DNA"/>
</dbReference>
<feature type="region of interest" description="Disordered" evidence="4">
    <location>
        <begin position="31"/>
        <end position="53"/>
    </location>
</feature>
<evidence type="ECO:0000313" key="6">
    <source>
        <dbReference type="Proteomes" id="UP000823935"/>
    </source>
</evidence>
<evidence type="ECO:0000256" key="3">
    <source>
        <dbReference type="ARBA" id="ARBA00023065"/>
    </source>
</evidence>
<comment type="caution">
    <text evidence="5">The sequence shown here is derived from an EMBL/GenBank/DDBJ whole genome shotgun (WGS) entry which is preliminary data.</text>
</comment>
<accession>A0A9D1EQV7</accession>
<comment type="similarity">
    <text evidence="1">Belongs to the V-ATPase E subunit family.</text>
</comment>
<gene>
    <name evidence="5" type="ORF">IAB44_03465</name>
</gene>
<reference evidence="5" key="2">
    <citation type="journal article" date="2021" name="PeerJ">
        <title>Extensive microbial diversity within the chicken gut microbiome revealed by metagenomics and culture.</title>
        <authorList>
            <person name="Gilroy R."/>
            <person name="Ravi A."/>
            <person name="Getino M."/>
            <person name="Pursley I."/>
            <person name="Horton D.L."/>
            <person name="Alikhan N.F."/>
            <person name="Baker D."/>
            <person name="Gharbi K."/>
            <person name="Hall N."/>
            <person name="Watson M."/>
            <person name="Adriaenssens E.M."/>
            <person name="Foster-Nyarko E."/>
            <person name="Jarju S."/>
            <person name="Secka A."/>
            <person name="Antonio M."/>
            <person name="Oren A."/>
            <person name="Chaudhuri R.R."/>
            <person name="La Ragione R."/>
            <person name="Hildebrand F."/>
            <person name="Pallen M.J."/>
        </authorList>
    </citation>
    <scope>NUCLEOTIDE SEQUENCE</scope>
    <source>
        <strain evidence="5">CHK190-19873</strain>
    </source>
</reference>
<organism evidence="5 6">
    <name type="scientific">Candidatus Limivivens intestinipullorum</name>
    <dbReference type="NCBI Taxonomy" id="2840858"/>
    <lineage>
        <taxon>Bacteria</taxon>
        <taxon>Bacillati</taxon>
        <taxon>Bacillota</taxon>
        <taxon>Clostridia</taxon>
        <taxon>Lachnospirales</taxon>
        <taxon>Lachnospiraceae</taxon>
        <taxon>Lachnospiraceae incertae sedis</taxon>
        <taxon>Candidatus Limivivens</taxon>
    </lineage>
</organism>
<keyword evidence="3" id="KW-0406">Ion transport</keyword>
<protein>
    <submittedName>
        <fullName evidence="5">V-type ATP synthase subunit E</fullName>
    </submittedName>
</protein>
<name>A0A9D1EQV7_9FIRM</name>
<dbReference type="InterPro" id="IPR002842">
    <property type="entry name" value="ATPase_V1_Esu"/>
</dbReference>
<sequence length="196" mass="22655">MAGLDTITARILEEARQRAETVLKEARAEAEQLRARSRTQTEKECREKKERGDARVQELLERGRSAAELEKRRRILAYKQQLLHEVMEEAYSLLLRLEQEEYFRLVEKMAVKAAEPGEGVLYFSGRDLERMPRDYEKRLNAALGEGASVRISREARDIEGGFILAYGGIEENRTFRALFEADREAMQDLASRILFS</sequence>
<evidence type="ECO:0000256" key="4">
    <source>
        <dbReference type="SAM" id="MobiDB-lite"/>
    </source>
</evidence>
<dbReference type="GO" id="GO:0046961">
    <property type="term" value="F:proton-transporting ATPase activity, rotational mechanism"/>
    <property type="evidence" value="ECO:0007669"/>
    <property type="project" value="InterPro"/>
</dbReference>
<evidence type="ECO:0000256" key="1">
    <source>
        <dbReference type="ARBA" id="ARBA00005901"/>
    </source>
</evidence>
<keyword evidence="2" id="KW-0813">Transport</keyword>
<evidence type="ECO:0000256" key="2">
    <source>
        <dbReference type="ARBA" id="ARBA00022448"/>
    </source>
</evidence>
<proteinExistence type="inferred from homology"/>
<dbReference type="Pfam" id="PF01991">
    <property type="entry name" value="vATP-synt_E"/>
    <property type="match status" value="1"/>
</dbReference>
<dbReference type="InterPro" id="IPR038495">
    <property type="entry name" value="ATPase_E_C"/>
</dbReference>
<dbReference type="SUPFAM" id="SSF160527">
    <property type="entry name" value="V-type ATPase subunit E-like"/>
    <property type="match status" value="1"/>
</dbReference>
<dbReference type="Gene3D" id="1.20.5.620">
    <property type="entry name" value="F1F0 ATP synthase subunit B, membrane domain"/>
    <property type="match status" value="1"/>
</dbReference>
<dbReference type="Proteomes" id="UP000823935">
    <property type="component" value="Unassembled WGS sequence"/>
</dbReference>
<reference evidence="5" key="1">
    <citation type="submission" date="2020-10" db="EMBL/GenBank/DDBJ databases">
        <authorList>
            <person name="Gilroy R."/>
        </authorList>
    </citation>
    <scope>NUCLEOTIDE SEQUENCE</scope>
    <source>
        <strain evidence="5">CHK190-19873</strain>
    </source>
</reference>
<dbReference type="Gene3D" id="3.30.2320.30">
    <property type="entry name" value="ATP synthase, E subunit, C-terminal"/>
    <property type="match status" value="1"/>
</dbReference>
<dbReference type="AlphaFoldDB" id="A0A9D1EQV7"/>
<evidence type="ECO:0000313" key="5">
    <source>
        <dbReference type="EMBL" id="HIS30597.1"/>
    </source>
</evidence>
<dbReference type="GO" id="GO:0033178">
    <property type="term" value="C:proton-transporting two-sector ATPase complex, catalytic domain"/>
    <property type="evidence" value="ECO:0007669"/>
    <property type="project" value="InterPro"/>
</dbReference>